<dbReference type="InParanoid" id="J4KMS1"/>
<organism evidence="1 2">
    <name type="scientific">Beauveria bassiana (strain ARSEF 2860)</name>
    <name type="common">White muscardine disease fungus</name>
    <name type="synonym">Tritirachium shiotae</name>
    <dbReference type="NCBI Taxonomy" id="655819"/>
    <lineage>
        <taxon>Eukaryota</taxon>
        <taxon>Fungi</taxon>
        <taxon>Dikarya</taxon>
        <taxon>Ascomycota</taxon>
        <taxon>Pezizomycotina</taxon>
        <taxon>Sordariomycetes</taxon>
        <taxon>Hypocreomycetidae</taxon>
        <taxon>Hypocreales</taxon>
        <taxon>Cordycipitaceae</taxon>
        <taxon>Beauveria</taxon>
    </lineage>
</organism>
<dbReference type="Proteomes" id="UP000002762">
    <property type="component" value="Unassembled WGS sequence"/>
</dbReference>
<name>J4KMS1_BEAB2</name>
<protein>
    <submittedName>
        <fullName evidence="1">Uncharacterized protein</fullName>
    </submittedName>
</protein>
<dbReference type="HOGENOM" id="CLU_2589372_0_0_1"/>
<evidence type="ECO:0000313" key="2">
    <source>
        <dbReference type="Proteomes" id="UP000002762"/>
    </source>
</evidence>
<keyword evidence="2" id="KW-1185">Reference proteome</keyword>
<dbReference type="RefSeq" id="XP_008599757.1">
    <property type="nucleotide sequence ID" value="XM_008601535.1"/>
</dbReference>
<accession>J4KMS1</accession>
<dbReference type="GeneID" id="19889450"/>
<dbReference type="AlphaFoldDB" id="J4KMS1"/>
<dbReference type="EMBL" id="JH725168">
    <property type="protein sequence ID" value="EJP64444.1"/>
    <property type="molecule type" value="Genomic_DNA"/>
</dbReference>
<gene>
    <name evidence="1" type="ORF">BBA_06438</name>
</gene>
<sequence>MTGWLTVETRRPDTFVLVHQGKLTLLVTFAVLPADLRYISPSSFMALLLSTVIPRNAHYRDPLTVVTAGPLFNDADKTTQ</sequence>
<evidence type="ECO:0000313" key="1">
    <source>
        <dbReference type="EMBL" id="EJP64444.1"/>
    </source>
</evidence>
<reference evidence="1 2" key="1">
    <citation type="journal article" date="2012" name="Sci. Rep.">
        <title>Genomic perspectives on the evolution of fungal entomopathogenicity in Beauveria bassiana.</title>
        <authorList>
            <person name="Xiao G."/>
            <person name="Ying S.H."/>
            <person name="Zheng P."/>
            <person name="Wang Z.L."/>
            <person name="Zhang S."/>
            <person name="Xie X.Q."/>
            <person name="Shang Y."/>
            <person name="St Leger R.J."/>
            <person name="Zhao G.P."/>
            <person name="Wang C."/>
            <person name="Feng M.G."/>
        </authorList>
    </citation>
    <scope>NUCLEOTIDE SEQUENCE [LARGE SCALE GENOMIC DNA]</scope>
    <source>
        <strain evidence="1 2">ARSEF 2860</strain>
    </source>
</reference>
<proteinExistence type="predicted"/>